<proteinExistence type="inferred from homology"/>
<reference evidence="5" key="1">
    <citation type="submission" date="2020-12" db="EMBL/GenBank/DDBJ databases">
        <title>Oil enriched cultivation method for isolating marine PHA-producing bacteria.</title>
        <authorList>
            <person name="Zheng W."/>
            <person name="Yu S."/>
            <person name="Huang Y."/>
        </authorList>
    </citation>
    <scope>NUCLEOTIDE SEQUENCE</scope>
    <source>
        <strain evidence="5">SY-2-12</strain>
    </source>
</reference>
<organism evidence="5 6">
    <name type="scientific">Roseibium aggregatum</name>
    <dbReference type="NCBI Taxonomy" id="187304"/>
    <lineage>
        <taxon>Bacteria</taxon>
        <taxon>Pseudomonadati</taxon>
        <taxon>Pseudomonadota</taxon>
        <taxon>Alphaproteobacteria</taxon>
        <taxon>Hyphomicrobiales</taxon>
        <taxon>Stappiaceae</taxon>
        <taxon>Roseibium</taxon>
    </lineage>
</organism>
<dbReference type="InterPro" id="IPR003362">
    <property type="entry name" value="Bact_transf"/>
</dbReference>
<keyword evidence="3" id="KW-0472">Membrane</keyword>
<dbReference type="EMBL" id="JAEKJZ010000001">
    <property type="protein sequence ID" value="MBN9669856.1"/>
    <property type="molecule type" value="Genomic_DNA"/>
</dbReference>
<evidence type="ECO:0000313" key="6">
    <source>
        <dbReference type="Proteomes" id="UP000664096"/>
    </source>
</evidence>
<gene>
    <name evidence="5" type="ORF">JF539_05860</name>
</gene>
<keyword evidence="2" id="KW-0270">Exopolysaccharide synthesis</keyword>
<dbReference type="Proteomes" id="UP000664096">
    <property type="component" value="Unassembled WGS sequence"/>
</dbReference>
<evidence type="ECO:0000259" key="4">
    <source>
        <dbReference type="Pfam" id="PF02397"/>
    </source>
</evidence>
<evidence type="ECO:0000313" key="5">
    <source>
        <dbReference type="EMBL" id="MBN9669856.1"/>
    </source>
</evidence>
<sequence length="224" mass="25163">MTDDTFPIEANATNQTVNYGKNFKKSKILKRGFDMIGASAGLVLLAPLLFGLAILIKLTSKGPVLFRQERHGLNGEVFVAYKFRSMYVDQCDHSGVRQTVRDDPRITPIGRFLRRSNFDELPQLLNVLTGHMSLVGPRPHVPGMLANGVPYETFDSRYHSRHRVKPGITGLAQVNGFRGETRDAHAARMRLHLDLEYIETHSVLLDAKIIAKTVVIEFFQGKGY</sequence>
<feature type="transmembrane region" description="Helical" evidence="3">
    <location>
        <begin position="33"/>
        <end position="56"/>
    </location>
</feature>
<comment type="similarity">
    <text evidence="1">Belongs to the bacterial sugar transferase family.</text>
</comment>
<dbReference type="Pfam" id="PF02397">
    <property type="entry name" value="Bac_transf"/>
    <property type="match status" value="1"/>
</dbReference>
<dbReference type="GO" id="GO:0016780">
    <property type="term" value="F:phosphotransferase activity, for other substituted phosphate groups"/>
    <property type="evidence" value="ECO:0007669"/>
    <property type="project" value="TreeGrafter"/>
</dbReference>
<evidence type="ECO:0000256" key="1">
    <source>
        <dbReference type="ARBA" id="ARBA00006464"/>
    </source>
</evidence>
<keyword evidence="5" id="KW-0808">Transferase</keyword>
<feature type="domain" description="Bacterial sugar transferase" evidence="4">
    <location>
        <begin position="30"/>
        <end position="216"/>
    </location>
</feature>
<keyword evidence="3" id="KW-0812">Transmembrane</keyword>
<evidence type="ECO:0000256" key="3">
    <source>
        <dbReference type="SAM" id="Phobius"/>
    </source>
</evidence>
<comment type="caution">
    <text evidence="5">The sequence shown here is derived from an EMBL/GenBank/DDBJ whole genome shotgun (WGS) entry which is preliminary data.</text>
</comment>
<dbReference type="AlphaFoldDB" id="A0A939EAK3"/>
<keyword evidence="3" id="KW-1133">Transmembrane helix</keyword>
<dbReference type="GO" id="GO:0000271">
    <property type="term" value="P:polysaccharide biosynthetic process"/>
    <property type="evidence" value="ECO:0007669"/>
    <property type="project" value="UniProtKB-KW"/>
</dbReference>
<evidence type="ECO:0000256" key="2">
    <source>
        <dbReference type="ARBA" id="ARBA00023169"/>
    </source>
</evidence>
<dbReference type="RefSeq" id="WP_207139389.1">
    <property type="nucleotide sequence ID" value="NZ_JAEKJZ010000001.1"/>
</dbReference>
<dbReference type="PANTHER" id="PTHR30576">
    <property type="entry name" value="COLANIC BIOSYNTHESIS UDP-GLUCOSE LIPID CARRIER TRANSFERASE"/>
    <property type="match status" value="1"/>
</dbReference>
<name>A0A939EAK3_9HYPH</name>
<accession>A0A939EAK3</accession>
<dbReference type="PANTHER" id="PTHR30576:SF0">
    <property type="entry name" value="UNDECAPRENYL-PHOSPHATE N-ACETYLGALACTOSAMINYL 1-PHOSPHATE TRANSFERASE-RELATED"/>
    <property type="match status" value="1"/>
</dbReference>
<protein>
    <submittedName>
        <fullName evidence="5">Sugar transferase</fullName>
    </submittedName>
</protein>